<dbReference type="PANTHER" id="PTHR10891">
    <property type="entry name" value="EF-HAND CALCIUM-BINDING DOMAIN CONTAINING PROTEIN"/>
    <property type="match status" value="1"/>
</dbReference>
<dbReference type="InterPro" id="IPR039647">
    <property type="entry name" value="EF_hand_pair_protein_CML-like"/>
</dbReference>
<comment type="caution">
    <text evidence="5">The sequence shown here is derived from an EMBL/GenBank/DDBJ whole genome shotgun (WGS) entry which is preliminary data.</text>
</comment>
<evidence type="ECO:0000313" key="6">
    <source>
        <dbReference type="Proteomes" id="UP000734854"/>
    </source>
</evidence>
<dbReference type="InterPro" id="IPR018247">
    <property type="entry name" value="EF_Hand_1_Ca_BS"/>
</dbReference>
<accession>A0A8J5GSA6</accession>
<protein>
    <recommendedName>
        <fullName evidence="4">EF-hand domain-containing protein</fullName>
    </recommendedName>
</protein>
<dbReference type="SUPFAM" id="SSF47473">
    <property type="entry name" value="EF-hand"/>
    <property type="match status" value="1"/>
</dbReference>
<keyword evidence="1" id="KW-0479">Metal-binding</keyword>
<evidence type="ECO:0000256" key="2">
    <source>
        <dbReference type="ARBA" id="ARBA00022737"/>
    </source>
</evidence>
<dbReference type="AlphaFoldDB" id="A0A8J5GSA6"/>
<reference evidence="5 6" key="1">
    <citation type="submission" date="2020-08" db="EMBL/GenBank/DDBJ databases">
        <title>Plant Genome Project.</title>
        <authorList>
            <person name="Zhang R.-G."/>
        </authorList>
    </citation>
    <scope>NUCLEOTIDE SEQUENCE [LARGE SCALE GENOMIC DNA]</scope>
    <source>
        <tissue evidence="5">Rhizome</tissue>
    </source>
</reference>
<dbReference type="PROSITE" id="PS50222">
    <property type="entry name" value="EF_HAND_2"/>
    <property type="match status" value="2"/>
</dbReference>
<sequence length="334" mass="37462">MEHLLHLISHLFDALHCRFEVSSFFLMTQEVRGHAQLGGAAKRPVVSCSSGSRKCRKTVATTTTTTDHDVEVVMRRLLSWNSGEEDGLGLMEEACRVLQEKEASVEELEEAFAVFDGNGDGKVGAEELMGVMERLGLEEGARVEECERMIAVYDEDGDGAISFREIRHRQLLFPSLLRRPTKTLTDFPFPLLSISVARERGHHRPWGPDLAPVHAGKLSGGVAVGRGGLQLAYRRHKTPGQEPPSLLLVWFFGQFELWTELLVFSDLIKDVFTDSFRMLDCFDGADFNWLISMMLFFCSMRDSELWSARFVVASSISSLDVVATPCLMKLLDFP</sequence>
<evidence type="ECO:0000259" key="4">
    <source>
        <dbReference type="PROSITE" id="PS50222"/>
    </source>
</evidence>
<keyword evidence="3" id="KW-0106">Calcium</keyword>
<evidence type="ECO:0000256" key="3">
    <source>
        <dbReference type="ARBA" id="ARBA00022837"/>
    </source>
</evidence>
<evidence type="ECO:0000313" key="5">
    <source>
        <dbReference type="EMBL" id="KAG6513278.1"/>
    </source>
</evidence>
<gene>
    <name evidence="5" type="ORF">ZIOFF_023591</name>
</gene>
<feature type="domain" description="EF-hand" evidence="4">
    <location>
        <begin position="103"/>
        <end position="138"/>
    </location>
</feature>
<name>A0A8J5GSA6_ZINOF</name>
<dbReference type="GO" id="GO:0005509">
    <property type="term" value="F:calcium ion binding"/>
    <property type="evidence" value="ECO:0007669"/>
    <property type="project" value="InterPro"/>
</dbReference>
<dbReference type="CDD" id="cd00051">
    <property type="entry name" value="EFh"/>
    <property type="match status" value="1"/>
</dbReference>
<organism evidence="5 6">
    <name type="scientific">Zingiber officinale</name>
    <name type="common">Ginger</name>
    <name type="synonym">Amomum zingiber</name>
    <dbReference type="NCBI Taxonomy" id="94328"/>
    <lineage>
        <taxon>Eukaryota</taxon>
        <taxon>Viridiplantae</taxon>
        <taxon>Streptophyta</taxon>
        <taxon>Embryophyta</taxon>
        <taxon>Tracheophyta</taxon>
        <taxon>Spermatophyta</taxon>
        <taxon>Magnoliopsida</taxon>
        <taxon>Liliopsida</taxon>
        <taxon>Zingiberales</taxon>
        <taxon>Zingiberaceae</taxon>
        <taxon>Zingiber</taxon>
    </lineage>
</organism>
<dbReference type="InterPro" id="IPR011992">
    <property type="entry name" value="EF-hand-dom_pair"/>
</dbReference>
<dbReference type="InterPro" id="IPR002048">
    <property type="entry name" value="EF_hand_dom"/>
</dbReference>
<dbReference type="Proteomes" id="UP000734854">
    <property type="component" value="Unassembled WGS sequence"/>
</dbReference>
<dbReference type="PROSITE" id="PS00018">
    <property type="entry name" value="EF_HAND_1"/>
    <property type="match status" value="2"/>
</dbReference>
<proteinExistence type="predicted"/>
<dbReference type="EMBL" id="JACMSC010000007">
    <property type="protein sequence ID" value="KAG6513278.1"/>
    <property type="molecule type" value="Genomic_DNA"/>
</dbReference>
<evidence type="ECO:0000256" key="1">
    <source>
        <dbReference type="ARBA" id="ARBA00022723"/>
    </source>
</evidence>
<dbReference type="Gene3D" id="1.10.238.10">
    <property type="entry name" value="EF-hand"/>
    <property type="match status" value="1"/>
</dbReference>
<keyword evidence="2" id="KW-0677">Repeat</keyword>
<feature type="domain" description="EF-hand" evidence="4">
    <location>
        <begin position="141"/>
        <end position="176"/>
    </location>
</feature>
<dbReference type="Pfam" id="PF13499">
    <property type="entry name" value="EF-hand_7"/>
    <property type="match status" value="1"/>
</dbReference>
<dbReference type="SMART" id="SM00054">
    <property type="entry name" value="EFh"/>
    <property type="match status" value="2"/>
</dbReference>
<keyword evidence="6" id="KW-1185">Reference proteome</keyword>